<dbReference type="KEGG" id="schv:BRCON_2325"/>
<protein>
    <submittedName>
        <fullName evidence="1">Uncharacterized protein</fullName>
    </submittedName>
</protein>
<reference evidence="1 2" key="1">
    <citation type="submission" date="2018-05" db="EMBL/GenBank/DDBJ databases">
        <title>A metagenomic window into the 2 km-deep terrestrial subsurface aquifer revealed taxonomically and functionally diverse microbial community comprising novel uncultured bacterial lineages.</title>
        <authorList>
            <person name="Kadnikov V.V."/>
            <person name="Mardanov A.V."/>
            <person name="Beletsky A.V."/>
            <person name="Banks D."/>
            <person name="Pimenov N.V."/>
            <person name="Frank Y.A."/>
            <person name="Karnachuk O.V."/>
            <person name="Ravin N.V."/>
        </authorList>
    </citation>
    <scope>NUCLEOTIDE SEQUENCE [LARGE SCALE GENOMIC DNA]</scope>
    <source>
        <strain evidence="1">BY</strain>
    </source>
</reference>
<evidence type="ECO:0000313" key="2">
    <source>
        <dbReference type="Proteomes" id="UP000262583"/>
    </source>
</evidence>
<sequence>MAISRSSLRQFPTGHCGMMIRKAHLSAPAFGSHDNEYRIQYSFLPTTQQA</sequence>
<organism evidence="1 2">
    <name type="scientific">Sumerlaea chitinivorans</name>
    <dbReference type="NCBI Taxonomy" id="2250252"/>
    <lineage>
        <taxon>Bacteria</taxon>
        <taxon>Candidatus Sumerlaeota</taxon>
        <taxon>Candidatus Sumerlaeia</taxon>
        <taxon>Candidatus Sumerlaeales</taxon>
        <taxon>Candidatus Sumerlaeaceae</taxon>
        <taxon>Candidatus Sumerlaea</taxon>
    </lineage>
</organism>
<dbReference type="EMBL" id="CP030759">
    <property type="protein sequence ID" value="AXA37102.1"/>
    <property type="molecule type" value="Genomic_DNA"/>
</dbReference>
<gene>
    <name evidence="1" type="ORF">BRCON_2325</name>
</gene>
<name>A0A2Z4Y8V1_SUMC1</name>
<proteinExistence type="predicted"/>
<evidence type="ECO:0000313" key="1">
    <source>
        <dbReference type="EMBL" id="AXA37102.1"/>
    </source>
</evidence>
<accession>A0A2Z4Y8V1</accession>
<dbReference type="AlphaFoldDB" id="A0A2Z4Y8V1"/>
<dbReference type="Proteomes" id="UP000262583">
    <property type="component" value="Chromosome"/>
</dbReference>